<dbReference type="Proteomes" id="UP000315003">
    <property type="component" value="Chromosome"/>
</dbReference>
<name>A0A517SWE8_9BACT</name>
<keyword evidence="4" id="KW-1185">Reference proteome</keyword>
<dbReference type="OrthoDB" id="291230at2"/>
<accession>A0A517SWE8</accession>
<feature type="compositionally biased region" description="Acidic residues" evidence="1">
    <location>
        <begin position="60"/>
        <end position="72"/>
    </location>
</feature>
<feature type="region of interest" description="Disordered" evidence="1">
    <location>
        <begin position="48"/>
        <end position="72"/>
    </location>
</feature>
<gene>
    <name evidence="3" type="ORF">SV7mr_29800</name>
</gene>
<evidence type="ECO:0000313" key="3">
    <source>
        <dbReference type="EMBL" id="QDT60457.1"/>
    </source>
</evidence>
<evidence type="ECO:0000313" key="4">
    <source>
        <dbReference type="Proteomes" id="UP000315003"/>
    </source>
</evidence>
<dbReference type="RefSeq" id="WP_145273184.1">
    <property type="nucleotide sequence ID" value="NZ_CP036272.1"/>
</dbReference>
<dbReference type="AlphaFoldDB" id="A0A517SWE8"/>
<evidence type="ECO:0008006" key="5">
    <source>
        <dbReference type="Google" id="ProtNLM"/>
    </source>
</evidence>
<evidence type="ECO:0000256" key="1">
    <source>
        <dbReference type="SAM" id="MobiDB-lite"/>
    </source>
</evidence>
<feature type="chain" id="PRO_5022052771" description="Secreted protein" evidence="2">
    <location>
        <begin position="26"/>
        <end position="72"/>
    </location>
</feature>
<protein>
    <recommendedName>
        <fullName evidence="5">Secreted protein</fullName>
    </recommendedName>
</protein>
<dbReference type="EMBL" id="CP036272">
    <property type="protein sequence ID" value="QDT60457.1"/>
    <property type="molecule type" value="Genomic_DNA"/>
</dbReference>
<organism evidence="3 4">
    <name type="scientific">Stieleria bergensis</name>
    <dbReference type="NCBI Taxonomy" id="2528025"/>
    <lineage>
        <taxon>Bacteria</taxon>
        <taxon>Pseudomonadati</taxon>
        <taxon>Planctomycetota</taxon>
        <taxon>Planctomycetia</taxon>
        <taxon>Pirellulales</taxon>
        <taxon>Pirellulaceae</taxon>
        <taxon>Stieleria</taxon>
    </lineage>
</organism>
<reference evidence="3 4" key="1">
    <citation type="submission" date="2019-02" db="EMBL/GenBank/DDBJ databases">
        <title>Deep-cultivation of Planctomycetes and their phenomic and genomic characterization uncovers novel biology.</title>
        <authorList>
            <person name="Wiegand S."/>
            <person name="Jogler M."/>
            <person name="Boedeker C."/>
            <person name="Pinto D."/>
            <person name="Vollmers J."/>
            <person name="Rivas-Marin E."/>
            <person name="Kohn T."/>
            <person name="Peeters S.H."/>
            <person name="Heuer A."/>
            <person name="Rast P."/>
            <person name="Oberbeckmann S."/>
            <person name="Bunk B."/>
            <person name="Jeske O."/>
            <person name="Meyerdierks A."/>
            <person name="Storesund J.E."/>
            <person name="Kallscheuer N."/>
            <person name="Luecker S."/>
            <person name="Lage O.M."/>
            <person name="Pohl T."/>
            <person name="Merkel B.J."/>
            <person name="Hornburger P."/>
            <person name="Mueller R.-W."/>
            <person name="Bruemmer F."/>
            <person name="Labrenz M."/>
            <person name="Spormann A.M."/>
            <person name="Op den Camp H."/>
            <person name="Overmann J."/>
            <person name="Amann R."/>
            <person name="Jetten M.S.M."/>
            <person name="Mascher T."/>
            <person name="Medema M.H."/>
            <person name="Devos D.P."/>
            <person name="Kaster A.-K."/>
            <person name="Ovreas L."/>
            <person name="Rohde M."/>
            <person name="Galperin M.Y."/>
            <person name="Jogler C."/>
        </authorList>
    </citation>
    <scope>NUCLEOTIDE SEQUENCE [LARGE SCALE GENOMIC DNA]</scope>
    <source>
        <strain evidence="3 4">SV_7m_r</strain>
    </source>
</reference>
<proteinExistence type="predicted"/>
<keyword evidence="2" id="KW-0732">Signal</keyword>
<sequence length="72" mass="7529" precursor="true">MNHSLFAAAALASLAILGTSLTGCSGDQVGEPHATTNEIESFLKENPDMVEQASERAGNEETEFSADDESGQ</sequence>
<evidence type="ECO:0000256" key="2">
    <source>
        <dbReference type="SAM" id="SignalP"/>
    </source>
</evidence>
<feature type="signal peptide" evidence="2">
    <location>
        <begin position="1"/>
        <end position="25"/>
    </location>
</feature>
<feature type="compositionally biased region" description="Basic and acidic residues" evidence="1">
    <location>
        <begin position="48"/>
        <end position="59"/>
    </location>
</feature>